<evidence type="ECO:0000256" key="1">
    <source>
        <dbReference type="SAM" id="MobiDB-lite"/>
    </source>
</evidence>
<dbReference type="HOGENOM" id="CLU_043184_0_0_1"/>
<gene>
    <name evidence="2" type="ORF">M404DRAFT_169250</name>
</gene>
<reference evidence="2 3" key="1">
    <citation type="submission" date="2014-04" db="EMBL/GenBank/DDBJ databases">
        <authorList>
            <consortium name="DOE Joint Genome Institute"/>
            <person name="Kuo A."/>
            <person name="Kohler A."/>
            <person name="Costa M.D."/>
            <person name="Nagy L.G."/>
            <person name="Floudas D."/>
            <person name="Copeland A."/>
            <person name="Barry K.W."/>
            <person name="Cichocki N."/>
            <person name="Veneault-Fourrey C."/>
            <person name="LaButti K."/>
            <person name="Lindquist E.A."/>
            <person name="Lipzen A."/>
            <person name="Lundell T."/>
            <person name="Morin E."/>
            <person name="Murat C."/>
            <person name="Sun H."/>
            <person name="Tunlid A."/>
            <person name="Henrissat B."/>
            <person name="Grigoriev I.V."/>
            <person name="Hibbett D.S."/>
            <person name="Martin F."/>
            <person name="Nordberg H.P."/>
            <person name="Cantor M.N."/>
            <person name="Hua S.X."/>
        </authorList>
    </citation>
    <scope>NUCLEOTIDE SEQUENCE [LARGE SCALE GENOMIC DNA]</scope>
    <source>
        <strain evidence="2 3">Marx 270</strain>
    </source>
</reference>
<reference evidence="3" key="2">
    <citation type="submission" date="2015-01" db="EMBL/GenBank/DDBJ databases">
        <title>Evolutionary Origins and Diversification of the Mycorrhizal Mutualists.</title>
        <authorList>
            <consortium name="DOE Joint Genome Institute"/>
            <consortium name="Mycorrhizal Genomics Consortium"/>
            <person name="Kohler A."/>
            <person name="Kuo A."/>
            <person name="Nagy L.G."/>
            <person name="Floudas D."/>
            <person name="Copeland A."/>
            <person name="Barry K.W."/>
            <person name="Cichocki N."/>
            <person name="Veneault-Fourrey C."/>
            <person name="LaButti K."/>
            <person name="Lindquist E.A."/>
            <person name="Lipzen A."/>
            <person name="Lundell T."/>
            <person name="Morin E."/>
            <person name="Murat C."/>
            <person name="Riley R."/>
            <person name="Ohm R."/>
            <person name="Sun H."/>
            <person name="Tunlid A."/>
            <person name="Henrissat B."/>
            <person name="Grigoriev I.V."/>
            <person name="Hibbett D.S."/>
            <person name="Martin F."/>
        </authorList>
    </citation>
    <scope>NUCLEOTIDE SEQUENCE [LARGE SCALE GENOMIC DNA]</scope>
    <source>
        <strain evidence="3">Marx 270</strain>
    </source>
</reference>
<evidence type="ECO:0000313" key="3">
    <source>
        <dbReference type="Proteomes" id="UP000054217"/>
    </source>
</evidence>
<feature type="compositionally biased region" description="Polar residues" evidence="1">
    <location>
        <begin position="13"/>
        <end position="46"/>
    </location>
</feature>
<dbReference type="EMBL" id="KN832115">
    <property type="protein sequence ID" value="KIN94069.1"/>
    <property type="molecule type" value="Genomic_DNA"/>
</dbReference>
<keyword evidence="3" id="KW-1185">Reference proteome</keyword>
<dbReference type="Proteomes" id="UP000054217">
    <property type="component" value="Unassembled WGS sequence"/>
</dbReference>
<feature type="region of interest" description="Disordered" evidence="1">
    <location>
        <begin position="321"/>
        <end position="403"/>
    </location>
</feature>
<name>A0A0C3MYU2_PISTI</name>
<dbReference type="OrthoDB" id="3244593at2759"/>
<dbReference type="InParanoid" id="A0A0C3MYU2"/>
<feature type="compositionally biased region" description="Low complexity" evidence="1">
    <location>
        <begin position="47"/>
        <end position="56"/>
    </location>
</feature>
<feature type="region of interest" description="Disordered" evidence="1">
    <location>
        <begin position="13"/>
        <end position="71"/>
    </location>
</feature>
<evidence type="ECO:0000313" key="2">
    <source>
        <dbReference type="EMBL" id="KIN94069.1"/>
    </source>
</evidence>
<proteinExistence type="predicted"/>
<protein>
    <submittedName>
        <fullName evidence="2">Uncharacterized protein</fullName>
    </submittedName>
</protein>
<dbReference type="AlphaFoldDB" id="A0A0C3MYU2"/>
<sequence>MFCQYHLRSTLTSSRAVSHTRAPSVSSMGSCSGTPASHPALSSSQISPNTTTFSPTPFHPRPPSDSLEDPISLGVRQCQDDDVENSSTQLTPQRIKRLKTYVKKLCKDLSIEEKATGDLFSMLVDIKATFVKYNASNKASELQALQETLTSKDFEIGLSSRLLACILSPNITAYVMDTQRHIMEFIADHLDIFKIPATVLNDNELRSTLGKIVTRLLADLRSRLKSHLTVSIVKQTCIIEVGKAVARSSPGMEVDASHWARLAFLHCCLRLFLIGVGDHKIAPLSACFTPRLIPMLKSDMHTKVERDLSINISEIERRAVSVDNTDESVTDTPVTGDGSGSAPTGDESGPGANFDWSKLGDNTDDLQGDANSIVDAGPNPDADTLSNDGDDLDPSDSGFGLDR</sequence>
<accession>A0A0C3MYU2</accession>
<organism evidence="2 3">
    <name type="scientific">Pisolithus tinctorius Marx 270</name>
    <dbReference type="NCBI Taxonomy" id="870435"/>
    <lineage>
        <taxon>Eukaryota</taxon>
        <taxon>Fungi</taxon>
        <taxon>Dikarya</taxon>
        <taxon>Basidiomycota</taxon>
        <taxon>Agaricomycotina</taxon>
        <taxon>Agaricomycetes</taxon>
        <taxon>Agaricomycetidae</taxon>
        <taxon>Boletales</taxon>
        <taxon>Sclerodermatineae</taxon>
        <taxon>Pisolithaceae</taxon>
        <taxon>Pisolithus</taxon>
    </lineage>
</organism>